<dbReference type="AlphaFoldDB" id="A0A4Y4CZW8"/>
<comment type="caution">
    <text evidence="2">The sequence shown here is derived from an EMBL/GenBank/DDBJ whole genome shotgun (WGS) entry which is preliminary data.</text>
</comment>
<accession>A0A4Y4CZW8</accession>
<keyword evidence="3" id="KW-1185">Reference proteome</keyword>
<keyword evidence="1" id="KW-0472">Membrane</keyword>
<keyword evidence="1" id="KW-1133">Transmembrane helix</keyword>
<dbReference type="RefSeq" id="WP_141352106.1">
    <property type="nucleotide sequence ID" value="NZ_BJNV01000035.1"/>
</dbReference>
<feature type="transmembrane region" description="Helical" evidence="1">
    <location>
        <begin position="50"/>
        <end position="75"/>
    </location>
</feature>
<keyword evidence="1" id="KW-0812">Transmembrane</keyword>
<evidence type="ECO:0000313" key="3">
    <source>
        <dbReference type="Proteomes" id="UP000318422"/>
    </source>
</evidence>
<proteinExistence type="predicted"/>
<gene>
    <name evidence="2" type="ORF">ZRA01_21830</name>
</gene>
<organism evidence="2 3">
    <name type="scientific">Zoogloea ramigera</name>
    <dbReference type="NCBI Taxonomy" id="350"/>
    <lineage>
        <taxon>Bacteria</taxon>
        <taxon>Pseudomonadati</taxon>
        <taxon>Pseudomonadota</taxon>
        <taxon>Betaproteobacteria</taxon>
        <taxon>Rhodocyclales</taxon>
        <taxon>Zoogloeaceae</taxon>
        <taxon>Zoogloea</taxon>
    </lineage>
</organism>
<dbReference type="EMBL" id="BJNV01000035">
    <property type="protein sequence ID" value="GEC96110.1"/>
    <property type="molecule type" value="Genomic_DNA"/>
</dbReference>
<protein>
    <recommendedName>
        <fullName evidence="4">Ankyrin repeat protein</fullName>
    </recommendedName>
</protein>
<sequence>MPMNDTDPQDTLLTPYEGRSILAVPIALLIAIPLYRVVGSLAGGLSLAGIFSVWWLAIPTLLVVAAILNFIVMTIRRADSSYPSRGFWAALLIWILIFSVARYISTADERRAAAAAQRTEAIKLAADGDDLQAFQTAVKNCRLHCDRYYTLEVLYNQLAIRGKTSFVEALQSGAPGHLGAIAPYPASRDDPKQKSLYYCATGTRVQHDVNGLTAALFGLDPALRQVMLDYAKPDELNHGLHYAIRADAPERVSELLKRGASLEQAMLIHYRGSHRRFQERSDMALLDLLIDAKAVKVLKWLLTDGRTHFDALPTTRDQGKGNALHLWAQSAGRNEAALGTLDGYLPMLDLLLSDPSLRTATPIDAEACRTECEPPVMRVFRPSIVSPLESCKQCGPVEIAWGTGAVGSVKALLDRGVPITQDRRRERMIRATLKKPVDAAILEAQETSQGYRRGDYAKPGEPKPRCLDAYLAEQAAGPQKD</sequence>
<evidence type="ECO:0000313" key="2">
    <source>
        <dbReference type="EMBL" id="GEC96110.1"/>
    </source>
</evidence>
<reference evidence="2 3" key="1">
    <citation type="submission" date="2019-06" db="EMBL/GenBank/DDBJ databases">
        <title>Whole genome shotgun sequence of Zoogloea ramigera NBRC 15342.</title>
        <authorList>
            <person name="Hosoyama A."/>
            <person name="Uohara A."/>
            <person name="Ohji S."/>
            <person name="Ichikawa N."/>
        </authorList>
    </citation>
    <scope>NUCLEOTIDE SEQUENCE [LARGE SCALE GENOMIC DNA]</scope>
    <source>
        <strain evidence="2 3">NBRC 15342</strain>
    </source>
</reference>
<feature type="transmembrane region" description="Helical" evidence="1">
    <location>
        <begin position="87"/>
        <end position="104"/>
    </location>
</feature>
<dbReference type="InterPro" id="IPR036770">
    <property type="entry name" value="Ankyrin_rpt-contain_sf"/>
</dbReference>
<dbReference type="Gene3D" id="1.25.40.20">
    <property type="entry name" value="Ankyrin repeat-containing domain"/>
    <property type="match status" value="1"/>
</dbReference>
<name>A0A4Y4CZW8_ZOORA</name>
<evidence type="ECO:0008006" key="4">
    <source>
        <dbReference type="Google" id="ProtNLM"/>
    </source>
</evidence>
<evidence type="ECO:0000256" key="1">
    <source>
        <dbReference type="SAM" id="Phobius"/>
    </source>
</evidence>
<feature type="transmembrane region" description="Helical" evidence="1">
    <location>
        <begin position="20"/>
        <end position="38"/>
    </location>
</feature>
<dbReference type="Proteomes" id="UP000318422">
    <property type="component" value="Unassembled WGS sequence"/>
</dbReference>